<organism evidence="8 9">
    <name type="scientific">Canna indica</name>
    <name type="common">Indian-shot</name>
    <dbReference type="NCBI Taxonomy" id="4628"/>
    <lineage>
        <taxon>Eukaryota</taxon>
        <taxon>Viridiplantae</taxon>
        <taxon>Streptophyta</taxon>
        <taxon>Embryophyta</taxon>
        <taxon>Tracheophyta</taxon>
        <taxon>Spermatophyta</taxon>
        <taxon>Magnoliopsida</taxon>
        <taxon>Liliopsida</taxon>
        <taxon>Zingiberales</taxon>
        <taxon>Cannaceae</taxon>
        <taxon>Canna</taxon>
    </lineage>
</organism>
<evidence type="ECO:0000256" key="7">
    <source>
        <dbReference type="SAM" id="MobiDB-lite"/>
    </source>
</evidence>
<feature type="transmembrane region" description="Helical" evidence="6">
    <location>
        <begin position="198"/>
        <end position="218"/>
    </location>
</feature>
<evidence type="ECO:0000256" key="6">
    <source>
        <dbReference type="RuleBase" id="RU004914"/>
    </source>
</evidence>
<feature type="transmembrane region" description="Helical" evidence="6">
    <location>
        <begin position="347"/>
        <end position="370"/>
    </location>
</feature>
<feature type="compositionally biased region" description="Basic and acidic residues" evidence="7">
    <location>
        <begin position="16"/>
        <end position="30"/>
    </location>
</feature>
<dbReference type="GO" id="GO:1990961">
    <property type="term" value="P:xenobiotic detoxification by transmembrane export across the plasma membrane"/>
    <property type="evidence" value="ECO:0007669"/>
    <property type="project" value="InterPro"/>
</dbReference>
<dbReference type="InterPro" id="IPR002528">
    <property type="entry name" value="MATE_fam"/>
</dbReference>
<dbReference type="InterPro" id="IPR045069">
    <property type="entry name" value="MATE_euk"/>
</dbReference>
<feature type="transmembrane region" description="Helical" evidence="6">
    <location>
        <begin position="317"/>
        <end position="335"/>
    </location>
</feature>
<comment type="subcellular location">
    <subcellularLocation>
        <location evidence="1">Membrane</location>
        <topology evidence="1">Multi-pass membrane protein</topology>
    </subcellularLocation>
</comment>
<evidence type="ECO:0000256" key="3">
    <source>
        <dbReference type="ARBA" id="ARBA00022692"/>
    </source>
</evidence>
<proteinExistence type="inferred from homology"/>
<accession>A0AAQ3L551</accession>
<dbReference type="CDD" id="cd13132">
    <property type="entry name" value="MATE_eukaryotic"/>
    <property type="match status" value="1"/>
</dbReference>
<feature type="transmembrane region" description="Helical" evidence="6">
    <location>
        <begin position="83"/>
        <end position="111"/>
    </location>
</feature>
<dbReference type="GO" id="GO:0015297">
    <property type="term" value="F:antiporter activity"/>
    <property type="evidence" value="ECO:0007669"/>
    <property type="project" value="InterPro"/>
</dbReference>
<keyword evidence="3 6" id="KW-0812">Transmembrane</keyword>
<keyword evidence="4 6" id="KW-1133">Transmembrane helix</keyword>
<feature type="region of interest" description="Disordered" evidence="7">
    <location>
        <begin position="16"/>
        <end position="35"/>
    </location>
</feature>
<feature type="transmembrane region" description="Helical" evidence="6">
    <location>
        <begin position="132"/>
        <end position="153"/>
    </location>
</feature>
<protein>
    <recommendedName>
        <fullName evidence="6">Protein DETOXIFICATION</fullName>
    </recommendedName>
    <alternativeName>
        <fullName evidence="6">Multidrug and toxic compound extrusion protein</fullName>
    </alternativeName>
</protein>
<evidence type="ECO:0000313" key="9">
    <source>
        <dbReference type="Proteomes" id="UP001327560"/>
    </source>
</evidence>
<feature type="transmembrane region" description="Helical" evidence="6">
    <location>
        <begin position="420"/>
        <end position="444"/>
    </location>
</feature>
<keyword evidence="9" id="KW-1185">Reference proteome</keyword>
<feature type="transmembrane region" description="Helical" evidence="6">
    <location>
        <begin position="165"/>
        <end position="186"/>
    </location>
</feature>
<comment type="similarity">
    <text evidence="2 6">Belongs to the multi antimicrobial extrusion (MATE) (TC 2.A.66.1) family.</text>
</comment>
<dbReference type="AlphaFoldDB" id="A0AAQ3L551"/>
<evidence type="ECO:0000256" key="5">
    <source>
        <dbReference type="ARBA" id="ARBA00023136"/>
    </source>
</evidence>
<dbReference type="PANTHER" id="PTHR11206">
    <property type="entry name" value="MULTIDRUG RESISTANCE PROTEIN"/>
    <property type="match status" value="1"/>
</dbReference>
<evidence type="ECO:0000313" key="8">
    <source>
        <dbReference type="EMBL" id="WOL17102.1"/>
    </source>
</evidence>
<evidence type="ECO:0000256" key="2">
    <source>
        <dbReference type="ARBA" id="ARBA00010199"/>
    </source>
</evidence>
<dbReference type="EMBL" id="CP136897">
    <property type="protein sequence ID" value="WOL17102.1"/>
    <property type="molecule type" value="Genomic_DNA"/>
</dbReference>
<dbReference type="Pfam" id="PF01554">
    <property type="entry name" value="MatE"/>
    <property type="match status" value="2"/>
</dbReference>
<feature type="transmembrane region" description="Helical" evidence="6">
    <location>
        <begin position="390"/>
        <end position="413"/>
    </location>
</feature>
<feature type="transmembrane region" description="Helical" evidence="6">
    <location>
        <begin position="273"/>
        <end position="297"/>
    </location>
</feature>
<dbReference type="GO" id="GO:0042910">
    <property type="term" value="F:xenobiotic transmembrane transporter activity"/>
    <property type="evidence" value="ECO:0007669"/>
    <property type="project" value="InterPro"/>
</dbReference>
<gene>
    <name evidence="8" type="ORF">Cni_G25891</name>
</gene>
<evidence type="ECO:0000256" key="1">
    <source>
        <dbReference type="ARBA" id="ARBA00004141"/>
    </source>
</evidence>
<dbReference type="NCBIfam" id="TIGR00797">
    <property type="entry name" value="matE"/>
    <property type="match status" value="1"/>
</dbReference>
<name>A0AAQ3L551_9LILI</name>
<feature type="transmembrane region" description="Helical" evidence="6">
    <location>
        <begin position="230"/>
        <end position="252"/>
    </location>
</feature>
<keyword evidence="5 6" id="KW-0472">Membrane</keyword>
<evidence type="ECO:0000256" key="4">
    <source>
        <dbReference type="ARBA" id="ARBA00022989"/>
    </source>
</evidence>
<dbReference type="Proteomes" id="UP001327560">
    <property type="component" value="Chromosome 8"/>
</dbReference>
<sequence length="555" mass="61717">MEEEIKERLLRKEEEEKRLIGGEGRPAAEKETDEDEGGLGRKLWVENKKLWVVAGPSIFTRFSTFGVLVITQAFIGHIGATELAAYAIVSTVLMRFANGILLGMASALETLCGQSFGAKQYHMLGVYLQRSWIILFSCSVLLSPVFVFTAPLLKLIGQEESISDMAGVIALWFIPVVFSYVWAFTLQMYLQAQSKNMIITYLAVVTLALHVFLSWFMVIKLELGLPGAMISMIFSMWIPVIGQLAFVFFGGCPDTWTGFSMSAFRDLWSIIKLSLSSGVMLCLELWYYTVLVLLTGYMKNAEVAIDALSICLNINGWEMMISVGFLAAAGVRVANELGAGSAKRAKFSILNVLTISFIIGFVLFIFFLVFRGRLALIFTDDHDVAIAVDNLSSLLAFSILLNSIQPVVSGVAIGAGWQGIVAYVNIACYYVIGIPLGVVLGYVFGFHVKVRSECQMLFSIYPKTITFEVPYNMFEEMANSPLEEKNVNLPWCIASFQCEELQPSHFNMDAGDLDWNAAWNMCPDFSTHAHMLENRLGQTGNSQTNIFSLWIRGVF</sequence>
<reference evidence="8 9" key="1">
    <citation type="submission" date="2023-10" db="EMBL/GenBank/DDBJ databases">
        <title>Chromosome-scale genome assembly provides insights into flower coloration mechanisms of Canna indica.</title>
        <authorList>
            <person name="Li C."/>
        </authorList>
    </citation>
    <scope>NUCLEOTIDE SEQUENCE [LARGE SCALE GENOMIC DNA]</scope>
    <source>
        <tissue evidence="8">Flower</tissue>
    </source>
</reference>
<dbReference type="GO" id="GO:0016020">
    <property type="term" value="C:membrane"/>
    <property type="evidence" value="ECO:0007669"/>
    <property type="project" value="UniProtKB-SubCell"/>
</dbReference>
<feature type="transmembrane region" description="Helical" evidence="6">
    <location>
        <begin position="50"/>
        <end position="71"/>
    </location>
</feature>